<name>A0A193LEH3_9GAMM</name>
<dbReference type="EMBL" id="CP016268">
    <property type="protein sequence ID" value="ANO50863.1"/>
    <property type="molecule type" value="Genomic_DNA"/>
</dbReference>
<dbReference type="InterPro" id="IPR011206">
    <property type="entry name" value="Citrate_lyase_beta/mcl1/mcl2"/>
</dbReference>
<dbReference type="GO" id="GO:0000287">
    <property type="term" value="F:magnesium ion binding"/>
    <property type="evidence" value="ECO:0007669"/>
    <property type="project" value="TreeGrafter"/>
</dbReference>
<protein>
    <submittedName>
        <fullName evidence="7">Citrate lyase</fullName>
    </submittedName>
</protein>
<dbReference type="OrthoDB" id="348111at2"/>
<dbReference type="InterPro" id="IPR015813">
    <property type="entry name" value="Pyrv/PenolPyrv_kinase-like_dom"/>
</dbReference>
<accession>A0A193LEH3</accession>
<keyword evidence="2 5" id="KW-0479">Metal-binding</keyword>
<evidence type="ECO:0000256" key="3">
    <source>
        <dbReference type="ARBA" id="ARBA00022842"/>
    </source>
</evidence>
<proteinExistence type="predicted"/>
<organism evidence="7 8">
    <name type="scientific">Woeseia oceani</name>
    <dbReference type="NCBI Taxonomy" id="1548547"/>
    <lineage>
        <taxon>Bacteria</taxon>
        <taxon>Pseudomonadati</taxon>
        <taxon>Pseudomonadota</taxon>
        <taxon>Gammaproteobacteria</taxon>
        <taxon>Woeseiales</taxon>
        <taxon>Woeseiaceae</taxon>
        <taxon>Woeseia</taxon>
    </lineage>
</organism>
<dbReference type="Proteomes" id="UP000092695">
    <property type="component" value="Chromosome"/>
</dbReference>
<keyword evidence="7" id="KW-0456">Lyase</keyword>
<evidence type="ECO:0000313" key="7">
    <source>
        <dbReference type="EMBL" id="ANO50863.1"/>
    </source>
</evidence>
<gene>
    <name evidence="7" type="ORF">BA177_06260</name>
</gene>
<dbReference type="PIRSF" id="PIRSF015582">
    <property type="entry name" value="Cit_lyase_B"/>
    <property type="match status" value="1"/>
</dbReference>
<sequence length="288" mass="30861">MNRSYLFVPGDSERKLAKARDSGADALIVDLEDSVAPNGRPAARRQAGEFLADRAVQELWLRINPLDSEDALLDLRAAFPGAPHGIVLPKANGASDIARLDDLLNGFEAEHGLPMGQTKIMPLVTERPEALFRLHEYAGSSERLAAMSWGGEDLSAAVGATRNRDEHGNWLAPYELARSLCLFGAAAAGVDAVDTVFTNFRDVSGLASYAAAARRDGFSGMLAIHPAQVAAINAAFTPGKDEIQRAQRIVALFADSPDAGALGLDGEMLDRPHLLQAERLLRLVSKLN</sequence>
<keyword evidence="3 5" id="KW-0460">Magnesium</keyword>
<dbReference type="STRING" id="1548547.BA177_06260"/>
<keyword evidence="8" id="KW-1185">Reference proteome</keyword>
<dbReference type="PANTHER" id="PTHR32308:SF0">
    <property type="entry name" value="HPCH_HPAI ALDOLASE_CITRATE LYASE DOMAIN-CONTAINING PROTEIN"/>
    <property type="match status" value="1"/>
</dbReference>
<feature type="binding site" evidence="4">
    <location>
        <position position="126"/>
    </location>
    <ligand>
        <name>substrate</name>
    </ligand>
</feature>
<reference evidence="7 8" key="1">
    <citation type="submission" date="2016-06" db="EMBL/GenBank/DDBJ databases">
        <title>Complete genome sequence of a deep-branching marine Gamma Proteobacterium Woeseia oceani type strain XK5.</title>
        <authorList>
            <person name="Mu D."/>
            <person name="Du Z."/>
        </authorList>
    </citation>
    <scope>NUCLEOTIDE SEQUENCE [LARGE SCALE GENOMIC DNA]</scope>
    <source>
        <strain evidence="7 8">XK5</strain>
    </source>
</reference>
<evidence type="ECO:0000259" key="6">
    <source>
        <dbReference type="Pfam" id="PF03328"/>
    </source>
</evidence>
<feature type="binding site" evidence="5">
    <location>
        <position position="153"/>
    </location>
    <ligand>
        <name>Mg(2+)</name>
        <dbReference type="ChEBI" id="CHEBI:18420"/>
    </ligand>
</feature>
<evidence type="ECO:0000256" key="5">
    <source>
        <dbReference type="PIRSR" id="PIRSR015582-2"/>
    </source>
</evidence>
<evidence type="ECO:0000256" key="4">
    <source>
        <dbReference type="PIRSR" id="PIRSR015582-1"/>
    </source>
</evidence>
<dbReference type="AlphaFoldDB" id="A0A193LEH3"/>
<dbReference type="PANTHER" id="PTHR32308">
    <property type="entry name" value="LYASE BETA SUBUNIT, PUTATIVE (AFU_ORTHOLOGUE AFUA_4G13030)-RELATED"/>
    <property type="match status" value="1"/>
</dbReference>
<dbReference type="GO" id="GO:0016829">
    <property type="term" value="F:lyase activity"/>
    <property type="evidence" value="ECO:0007669"/>
    <property type="project" value="UniProtKB-KW"/>
</dbReference>
<dbReference type="InterPro" id="IPR040442">
    <property type="entry name" value="Pyrv_kinase-like_dom_sf"/>
</dbReference>
<dbReference type="Pfam" id="PF03328">
    <property type="entry name" value="HpcH_HpaI"/>
    <property type="match status" value="1"/>
</dbReference>
<dbReference type="SUPFAM" id="SSF51621">
    <property type="entry name" value="Phosphoenolpyruvate/pyruvate domain"/>
    <property type="match status" value="1"/>
</dbReference>
<dbReference type="RefSeq" id="WP_068614297.1">
    <property type="nucleotide sequence ID" value="NZ_CP016268.1"/>
</dbReference>
<dbReference type="KEGG" id="woc:BA177_06260"/>
<evidence type="ECO:0000313" key="8">
    <source>
        <dbReference type="Proteomes" id="UP000092695"/>
    </source>
</evidence>
<dbReference type="Gene3D" id="3.20.20.60">
    <property type="entry name" value="Phosphoenolpyruvate-binding domains"/>
    <property type="match status" value="1"/>
</dbReference>
<evidence type="ECO:0000256" key="2">
    <source>
        <dbReference type="ARBA" id="ARBA00022723"/>
    </source>
</evidence>
<feature type="domain" description="HpcH/HpaI aldolase/citrate lyase" evidence="6">
    <location>
        <begin position="3"/>
        <end position="226"/>
    </location>
</feature>
<comment type="cofactor">
    <cofactor evidence="1">
        <name>Mg(2+)</name>
        <dbReference type="ChEBI" id="CHEBI:18420"/>
    </cofactor>
</comment>
<evidence type="ECO:0000256" key="1">
    <source>
        <dbReference type="ARBA" id="ARBA00001946"/>
    </source>
</evidence>
<dbReference type="InterPro" id="IPR005000">
    <property type="entry name" value="Aldolase/citrate-lyase_domain"/>
</dbReference>
<feature type="binding site" evidence="5">
    <location>
        <position position="126"/>
    </location>
    <ligand>
        <name>Mg(2+)</name>
        <dbReference type="ChEBI" id="CHEBI:18420"/>
    </ligand>
</feature>
<dbReference type="GO" id="GO:0006107">
    <property type="term" value="P:oxaloacetate metabolic process"/>
    <property type="evidence" value="ECO:0007669"/>
    <property type="project" value="TreeGrafter"/>
</dbReference>
<feature type="binding site" evidence="4">
    <location>
        <position position="62"/>
    </location>
    <ligand>
        <name>substrate</name>
    </ligand>
</feature>